<organism evidence="6 7">
    <name type="scientific">Cellvibrio polysaccharolyticus</name>
    <dbReference type="NCBI Taxonomy" id="2082724"/>
    <lineage>
        <taxon>Bacteria</taxon>
        <taxon>Pseudomonadati</taxon>
        <taxon>Pseudomonadota</taxon>
        <taxon>Gammaproteobacteria</taxon>
        <taxon>Cellvibrionales</taxon>
        <taxon>Cellvibrionaceae</taxon>
        <taxon>Cellvibrio</taxon>
    </lineage>
</organism>
<feature type="domain" description="Response regulatory" evidence="5">
    <location>
        <begin position="15"/>
        <end position="131"/>
    </location>
</feature>
<dbReference type="GO" id="GO:0003677">
    <property type="term" value="F:DNA binding"/>
    <property type="evidence" value="ECO:0007669"/>
    <property type="project" value="UniProtKB-KW"/>
</dbReference>
<dbReference type="InterPro" id="IPR016032">
    <property type="entry name" value="Sig_transdc_resp-reg_C-effctor"/>
</dbReference>
<evidence type="ECO:0000256" key="2">
    <source>
        <dbReference type="ARBA" id="ARBA00023125"/>
    </source>
</evidence>
<evidence type="ECO:0000256" key="3">
    <source>
        <dbReference type="PROSITE-ProRule" id="PRU00169"/>
    </source>
</evidence>
<dbReference type="PROSITE" id="PS00622">
    <property type="entry name" value="HTH_LUXR_1"/>
    <property type="match status" value="1"/>
</dbReference>
<feature type="modified residue" description="4-aspartylphosphate" evidence="3">
    <location>
        <position position="66"/>
    </location>
</feature>
<keyword evidence="2 6" id="KW-0238">DNA-binding</keyword>
<dbReference type="PRINTS" id="PR00038">
    <property type="entry name" value="HTHLUXR"/>
</dbReference>
<dbReference type="Proteomes" id="UP000652567">
    <property type="component" value="Unassembled WGS sequence"/>
</dbReference>
<dbReference type="PROSITE" id="PS50110">
    <property type="entry name" value="RESPONSE_REGULATORY"/>
    <property type="match status" value="1"/>
</dbReference>
<accession>A0A928YUD7</accession>
<dbReference type="SUPFAM" id="SSF46894">
    <property type="entry name" value="C-terminal effector domain of the bipartite response regulators"/>
    <property type="match status" value="1"/>
</dbReference>
<dbReference type="EMBL" id="PRDL01000001">
    <property type="protein sequence ID" value="MBE8715993.1"/>
    <property type="molecule type" value="Genomic_DNA"/>
</dbReference>
<evidence type="ECO:0000313" key="7">
    <source>
        <dbReference type="Proteomes" id="UP000652567"/>
    </source>
</evidence>
<dbReference type="InterPro" id="IPR000792">
    <property type="entry name" value="Tscrpt_reg_LuxR_C"/>
</dbReference>
<dbReference type="CDD" id="cd17535">
    <property type="entry name" value="REC_NarL-like"/>
    <property type="match status" value="1"/>
</dbReference>
<evidence type="ECO:0000256" key="1">
    <source>
        <dbReference type="ARBA" id="ARBA00022553"/>
    </source>
</evidence>
<dbReference type="PANTHER" id="PTHR43214:SF43">
    <property type="entry name" value="TWO-COMPONENT RESPONSE REGULATOR"/>
    <property type="match status" value="1"/>
</dbReference>
<feature type="domain" description="HTH luxR-type" evidence="4">
    <location>
        <begin position="155"/>
        <end position="220"/>
    </location>
</feature>
<sequence length="222" mass="24676">MHADKRIVNSLKKIRLVIADDHPVVIEGLRAILFQQKDMEIMAEADSGEKTLALASQWRPDVVLMDMSMPGISGIRLIQQLRRQVPQSAVLAISINREEQYTAPAIRAGAQGFIAKSRQPQDFIDAIRQVARGQVFISAELAQRIAVDSLQGRTSGLPHESLTVRERQIMIKLAQGRGVSDIAKLLHLSPKTVSTHKTHILDKMGLNSIADLVRYAITYDLQ</sequence>
<dbReference type="InterPro" id="IPR011006">
    <property type="entry name" value="CheY-like_superfamily"/>
</dbReference>
<reference evidence="6" key="1">
    <citation type="submission" date="2018-07" db="EMBL/GenBank/DDBJ databases">
        <title>Genome assembly of strain Ka43.</title>
        <authorList>
            <person name="Kukolya J."/>
            <person name="Nagy I."/>
            <person name="Horvath B."/>
            <person name="Toth A."/>
        </authorList>
    </citation>
    <scope>NUCLEOTIDE SEQUENCE</scope>
    <source>
        <strain evidence="6">KB43</strain>
    </source>
</reference>
<dbReference type="Pfam" id="PF00196">
    <property type="entry name" value="GerE"/>
    <property type="match status" value="1"/>
</dbReference>
<keyword evidence="7" id="KW-1185">Reference proteome</keyword>
<dbReference type="CDD" id="cd06170">
    <property type="entry name" value="LuxR_C_like"/>
    <property type="match status" value="1"/>
</dbReference>
<protein>
    <submittedName>
        <fullName evidence="6">DNA-binding response regulator</fullName>
    </submittedName>
</protein>
<dbReference type="PANTHER" id="PTHR43214">
    <property type="entry name" value="TWO-COMPONENT RESPONSE REGULATOR"/>
    <property type="match status" value="1"/>
</dbReference>
<dbReference type="Gene3D" id="3.40.50.2300">
    <property type="match status" value="1"/>
</dbReference>
<proteinExistence type="predicted"/>
<dbReference type="PROSITE" id="PS50043">
    <property type="entry name" value="HTH_LUXR_2"/>
    <property type="match status" value="1"/>
</dbReference>
<comment type="caution">
    <text evidence="6">The sequence shown here is derived from an EMBL/GenBank/DDBJ whole genome shotgun (WGS) entry which is preliminary data.</text>
</comment>
<dbReference type="InterPro" id="IPR039420">
    <property type="entry name" value="WalR-like"/>
</dbReference>
<dbReference type="InterPro" id="IPR001789">
    <property type="entry name" value="Sig_transdc_resp-reg_receiver"/>
</dbReference>
<evidence type="ECO:0000259" key="5">
    <source>
        <dbReference type="PROSITE" id="PS50110"/>
    </source>
</evidence>
<gene>
    <name evidence="6" type="ORF">C4F51_02180</name>
</gene>
<dbReference type="SMART" id="SM00421">
    <property type="entry name" value="HTH_LUXR"/>
    <property type="match status" value="1"/>
</dbReference>
<dbReference type="GO" id="GO:0006355">
    <property type="term" value="P:regulation of DNA-templated transcription"/>
    <property type="evidence" value="ECO:0007669"/>
    <property type="project" value="InterPro"/>
</dbReference>
<dbReference type="GO" id="GO:0000160">
    <property type="term" value="P:phosphorelay signal transduction system"/>
    <property type="evidence" value="ECO:0007669"/>
    <property type="project" value="InterPro"/>
</dbReference>
<dbReference type="InterPro" id="IPR058245">
    <property type="entry name" value="NreC/VraR/RcsB-like_REC"/>
</dbReference>
<evidence type="ECO:0000259" key="4">
    <source>
        <dbReference type="PROSITE" id="PS50043"/>
    </source>
</evidence>
<name>A0A928YUD7_9GAMM</name>
<keyword evidence="1 3" id="KW-0597">Phosphoprotein</keyword>
<evidence type="ECO:0000313" key="6">
    <source>
        <dbReference type="EMBL" id="MBE8715993.1"/>
    </source>
</evidence>
<dbReference type="SMART" id="SM00448">
    <property type="entry name" value="REC"/>
    <property type="match status" value="1"/>
</dbReference>
<dbReference type="Pfam" id="PF00072">
    <property type="entry name" value="Response_reg"/>
    <property type="match status" value="1"/>
</dbReference>
<dbReference type="SUPFAM" id="SSF52172">
    <property type="entry name" value="CheY-like"/>
    <property type="match status" value="1"/>
</dbReference>
<dbReference type="AlphaFoldDB" id="A0A928YUD7"/>